<dbReference type="AlphaFoldDB" id="A0A9D2MPC7"/>
<dbReference type="PROSITE" id="PS51118">
    <property type="entry name" value="HTH_HXLR"/>
    <property type="match status" value="1"/>
</dbReference>
<dbReference type="InterPro" id="IPR036388">
    <property type="entry name" value="WH-like_DNA-bd_sf"/>
</dbReference>
<feature type="region of interest" description="Disordered" evidence="4">
    <location>
        <begin position="135"/>
        <end position="154"/>
    </location>
</feature>
<feature type="compositionally biased region" description="Basic and acidic residues" evidence="4">
    <location>
        <begin position="139"/>
        <end position="154"/>
    </location>
</feature>
<reference evidence="6" key="2">
    <citation type="submission" date="2021-04" db="EMBL/GenBank/DDBJ databases">
        <authorList>
            <person name="Gilroy R."/>
        </authorList>
    </citation>
    <scope>NUCLEOTIDE SEQUENCE</scope>
    <source>
        <strain evidence="6">CHK192-8294</strain>
    </source>
</reference>
<evidence type="ECO:0000256" key="3">
    <source>
        <dbReference type="ARBA" id="ARBA00023163"/>
    </source>
</evidence>
<protein>
    <submittedName>
        <fullName evidence="6">Helix-turn-helix transcriptional regulator</fullName>
    </submittedName>
</protein>
<keyword evidence="2" id="KW-0238">DNA-binding</keyword>
<dbReference type="InterPro" id="IPR036390">
    <property type="entry name" value="WH_DNA-bd_sf"/>
</dbReference>
<proteinExistence type="predicted"/>
<dbReference type="Pfam" id="PF01638">
    <property type="entry name" value="HxlR"/>
    <property type="match status" value="1"/>
</dbReference>
<sequence>MWNDHFDTPTNPYHYVLHCIGGKWKMTILHEIHTYGSIRFNQTLKALPISEKVFSQQLRELVEAGLIRRISYDTIPPKVEYVLTPSGEQLIPALDALYIWSIRQMDERGIPIDSDAFVVHTSSKYTEELQDIMAANDFNPDRKRQGRDRSENRD</sequence>
<dbReference type="PANTHER" id="PTHR33204">
    <property type="entry name" value="TRANSCRIPTIONAL REGULATOR, MARR FAMILY"/>
    <property type="match status" value="1"/>
</dbReference>
<gene>
    <name evidence="6" type="ORF">H9712_09635</name>
</gene>
<dbReference type="InterPro" id="IPR002577">
    <property type="entry name" value="HTH_HxlR"/>
</dbReference>
<dbReference type="EMBL" id="DWXO01000090">
    <property type="protein sequence ID" value="HJB81238.1"/>
    <property type="molecule type" value="Genomic_DNA"/>
</dbReference>
<comment type="caution">
    <text evidence="6">The sequence shown here is derived from an EMBL/GenBank/DDBJ whole genome shotgun (WGS) entry which is preliminary data.</text>
</comment>
<keyword evidence="1" id="KW-0805">Transcription regulation</keyword>
<reference evidence="6" key="1">
    <citation type="journal article" date="2021" name="PeerJ">
        <title>Extensive microbial diversity within the chicken gut microbiome revealed by metagenomics and culture.</title>
        <authorList>
            <person name="Gilroy R."/>
            <person name="Ravi A."/>
            <person name="Getino M."/>
            <person name="Pursley I."/>
            <person name="Horton D.L."/>
            <person name="Alikhan N.F."/>
            <person name="Baker D."/>
            <person name="Gharbi K."/>
            <person name="Hall N."/>
            <person name="Watson M."/>
            <person name="Adriaenssens E.M."/>
            <person name="Foster-Nyarko E."/>
            <person name="Jarju S."/>
            <person name="Secka A."/>
            <person name="Antonio M."/>
            <person name="Oren A."/>
            <person name="Chaudhuri R.R."/>
            <person name="La Ragione R."/>
            <person name="Hildebrand F."/>
            <person name="Pallen M.J."/>
        </authorList>
    </citation>
    <scope>NUCLEOTIDE SEQUENCE</scope>
    <source>
        <strain evidence="6">CHK192-8294</strain>
    </source>
</reference>
<evidence type="ECO:0000259" key="5">
    <source>
        <dbReference type="PROSITE" id="PS51118"/>
    </source>
</evidence>
<evidence type="ECO:0000256" key="2">
    <source>
        <dbReference type="ARBA" id="ARBA00023125"/>
    </source>
</evidence>
<accession>A0A9D2MPC7</accession>
<feature type="domain" description="HTH hxlR-type" evidence="5">
    <location>
        <begin position="11"/>
        <end position="109"/>
    </location>
</feature>
<evidence type="ECO:0000313" key="7">
    <source>
        <dbReference type="Proteomes" id="UP000823921"/>
    </source>
</evidence>
<evidence type="ECO:0000313" key="6">
    <source>
        <dbReference type="EMBL" id="HJB81238.1"/>
    </source>
</evidence>
<organism evidence="6 7">
    <name type="scientific">Candidatus Flavonifractor intestinigallinarum</name>
    <dbReference type="NCBI Taxonomy" id="2838586"/>
    <lineage>
        <taxon>Bacteria</taxon>
        <taxon>Bacillati</taxon>
        <taxon>Bacillota</taxon>
        <taxon>Clostridia</taxon>
        <taxon>Eubacteriales</taxon>
        <taxon>Oscillospiraceae</taxon>
        <taxon>Flavonifractor</taxon>
    </lineage>
</organism>
<keyword evidence="3" id="KW-0804">Transcription</keyword>
<dbReference type="Proteomes" id="UP000823921">
    <property type="component" value="Unassembled WGS sequence"/>
</dbReference>
<evidence type="ECO:0000256" key="4">
    <source>
        <dbReference type="SAM" id="MobiDB-lite"/>
    </source>
</evidence>
<name>A0A9D2MPC7_9FIRM</name>
<dbReference type="SUPFAM" id="SSF46785">
    <property type="entry name" value="Winged helix' DNA-binding domain"/>
    <property type="match status" value="1"/>
</dbReference>
<dbReference type="GO" id="GO:0003677">
    <property type="term" value="F:DNA binding"/>
    <property type="evidence" value="ECO:0007669"/>
    <property type="project" value="UniProtKB-KW"/>
</dbReference>
<evidence type="ECO:0000256" key="1">
    <source>
        <dbReference type="ARBA" id="ARBA00023015"/>
    </source>
</evidence>
<dbReference type="Gene3D" id="1.10.10.10">
    <property type="entry name" value="Winged helix-like DNA-binding domain superfamily/Winged helix DNA-binding domain"/>
    <property type="match status" value="1"/>
</dbReference>